<dbReference type="Gene3D" id="1.20.5.170">
    <property type="match status" value="1"/>
</dbReference>
<evidence type="ECO:0000256" key="7">
    <source>
        <dbReference type="SAM" id="MobiDB-lite"/>
    </source>
</evidence>
<protein>
    <recommendedName>
        <fullName evidence="10">BZIP domain-containing protein</fullName>
    </recommendedName>
</protein>
<keyword evidence="6" id="KW-0175">Coiled coil</keyword>
<dbReference type="Proteomes" id="UP001396334">
    <property type="component" value="Unassembled WGS sequence"/>
</dbReference>
<gene>
    <name evidence="8" type="ORF">V6N11_071845</name>
</gene>
<reference evidence="8 9" key="1">
    <citation type="journal article" date="2024" name="G3 (Bethesda)">
        <title>Genome assembly of Hibiscus sabdariffa L. provides insights into metabolisms of medicinal natural products.</title>
        <authorList>
            <person name="Kim T."/>
        </authorList>
    </citation>
    <scope>NUCLEOTIDE SEQUENCE [LARGE SCALE GENOMIC DNA]</scope>
    <source>
        <strain evidence="8">TK-2024</strain>
        <tissue evidence="8">Old leaves</tissue>
    </source>
</reference>
<keyword evidence="2" id="KW-0805">Transcription regulation</keyword>
<evidence type="ECO:0000256" key="5">
    <source>
        <dbReference type="ARBA" id="ARBA00023242"/>
    </source>
</evidence>
<evidence type="ECO:0008006" key="10">
    <source>
        <dbReference type="Google" id="ProtNLM"/>
    </source>
</evidence>
<proteinExistence type="inferred from homology"/>
<evidence type="ECO:0000256" key="4">
    <source>
        <dbReference type="ARBA" id="ARBA00023163"/>
    </source>
</evidence>
<dbReference type="PANTHER" id="PTHR46408:SF10">
    <property type="entry name" value="BASIC LEUCINE ZIPPER 63"/>
    <property type="match status" value="1"/>
</dbReference>
<evidence type="ECO:0000256" key="6">
    <source>
        <dbReference type="SAM" id="Coils"/>
    </source>
</evidence>
<feature type="region of interest" description="Disordered" evidence="7">
    <location>
        <begin position="1"/>
        <end position="57"/>
    </location>
</feature>
<feature type="coiled-coil region" evidence="6">
    <location>
        <begin position="194"/>
        <end position="256"/>
    </location>
</feature>
<accession>A0ABR2U1V7</accession>
<sequence>MKTVFSVEDSSSSTADKAKKAGPTMNPSASEGTFLKFVDKKGEDGEEGGDLEKNGATSFDIGFSESNALDMDEYQASLKNKLDFACAALALANAMSRPCFVKPRDSAARADCGSQTTGTLRFGSKAASKGAGEKDGNRGVGFPLFLSGQKKSGAQVRPITIGSSSDPVEGVVRSNQSTRWFKILSKRELARRSRRRKQAHLSQLKTRVAQLRLKKATFLKQYNDISQKYNNALITNRILTAEVEALEARVKLAEEMFERIFGYSYGSTEGK</sequence>
<keyword evidence="5" id="KW-0539">Nucleus</keyword>
<organism evidence="8 9">
    <name type="scientific">Hibiscus sabdariffa</name>
    <name type="common">roselle</name>
    <dbReference type="NCBI Taxonomy" id="183260"/>
    <lineage>
        <taxon>Eukaryota</taxon>
        <taxon>Viridiplantae</taxon>
        <taxon>Streptophyta</taxon>
        <taxon>Embryophyta</taxon>
        <taxon>Tracheophyta</taxon>
        <taxon>Spermatophyta</taxon>
        <taxon>Magnoliopsida</taxon>
        <taxon>eudicotyledons</taxon>
        <taxon>Gunneridae</taxon>
        <taxon>Pentapetalae</taxon>
        <taxon>rosids</taxon>
        <taxon>malvids</taxon>
        <taxon>Malvales</taxon>
        <taxon>Malvaceae</taxon>
        <taxon>Malvoideae</taxon>
        <taxon>Hibiscus</taxon>
    </lineage>
</organism>
<keyword evidence="4" id="KW-0804">Transcription</keyword>
<keyword evidence="9" id="KW-1185">Reference proteome</keyword>
<comment type="similarity">
    <text evidence="1">Belongs to the bZIP family.</text>
</comment>
<name>A0ABR2U1V7_9ROSI</name>
<evidence type="ECO:0000313" key="9">
    <source>
        <dbReference type="Proteomes" id="UP001396334"/>
    </source>
</evidence>
<dbReference type="PANTHER" id="PTHR46408">
    <property type="entry name" value="BASIC LEUCINE ZIPPER 63"/>
    <property type="match status" value="1"/>
</dbReference>
<evidence type="ECO:0000313" key="8">
    <source>
        <dbReference type="EMBL" id="KAK9043506.1"/>
    </source>
</evidence>
<evidence type="ECO:0000256" key="1">
    <source>
        <dbReference type="ARBA" id="ARBA00007163"/>
    </source>
</evidence>
<keyword evidence="3" id="KW-0238">DNA-binding</keyword>
<dbReference type="EMBL" id="JBBPBN010000003">
    <property type="protein sequence ID" value="KAK9043506.1"/>
    <property type="molecule type" value="Genomic_DNA"/>
</dbReference>
<comment type="caution">
    <text evidence="8">The sequence shown here is derived from an EMBL/GenBank/DDBJ whole genome shotgun (WGS) entry which is preliminary data.</text>
</comment>
<evidence type="ECO:0000256" key="3">
    <source>
        <dbReference type="ARBA" id="ARBA00023125"/>
    </source>
</evidence>
<evidence type="ECO:0000256" key="2">
    <source>
        <dbReference type="ARBA" id="ARBA00023015"/>
    </source>
</evidence>